<dbReference type="GO" id="GO:0005759">
    <property type="term" value="C:mitochondrial matrix"/>
    <property type="evidence" value="ECO:0007669"/>
    <property type="project" value="UniProtKB-SubCell"/>
</dbReference>
<feature type="domain" description="Histidine kinase" evidence="10">
    <location>
        <begin position="1110"/>
        <end position="1232"/>
    </location>
</feature>
<name>A0AA36N3S7_9DINO</name>
<dbReference type="GO" id="GO:0010906">
    <property type="term" value="P:regulation of glucose metabolic process"/>
    <property type="evidence" value="ECO:0007669"/>
    <property type="project" value="TreeGrafter"/>
</dbReference>
<dbReference type="SUPFAM" id="SSF55874">
    <property type="entry name" value="ATPase domain of HSP90 chaperone/DNA topoisomerase II/histidine kinase"/>
    <property type="match status" value="1"/>
</dbReference>
<dbReference type="EMBL" id="CAUJNA010003271">
    <property type="protein sequence ID" value="CAJ1397595.1"/>
    <property type="molecule type" value="Genomic_DNA"/>
</dbReference>
<dbReference type="Gene3D" id="3.65.10.10">
    <property type="entry name" value="Enolpyruvate transferase domain"/>
    <property type="match status" value="2"/>
</dbReference>
<evidence type="ECO:0000256" key="5">
    <source>
        <dbReference type="ARBA" id="ARBA00022840"/>
    </source>
</evidence>
<sequence length="1251" mass="138019">MPLPELIEIVPFSAEQLRSFRWKKAEIMAIVLAALGKGEVVLKGSLWSEDTEAMVDCMKRLGIKVDVAPDPVLDANRTITIQGCDGKIPPGGTEQAPIELFVANAGTAARFLSAMVCLGSGVYRLSGVPRMHERPQKELIEALRALGYRVDTPNNKLPALFFGKGPLHGAVTVSVQDSSQFASALLLSSRAGGWDVSVPPDANPDELPYVEMTRELLKSFPHEGGDFQIEADASSASYFHAVNALFGKIQPVRVLACQAPKCDGGTGWQIDAEFPRLAPLNEKMYSARQQAAECWKGFFYFVSRCLLGHERIHDPYIISRKNQLGDSIMTAITISGLADGPYAFIQLGVLRKQECERVKALYDELRKCNFRVIESGDTLEVLPIRDEAEPGNARIKTYHDHRMAMCFATLGLAVPGLKIEDPSCVRKTVPSFFQILAAPPPKGLGVEIWECDQVTGERVRRLQSPEVILCTISSGTEAYEQGRRVLAFASPWSYEEPSCDSDSDIKRLESEIQVLRTQGEGHAKLEVKVQDLDFQLQELRSALRGANERAEASEQRLARAESELLELRELRVRKESPSKPSPKPKIAKPGKPATPASWAGEHAREVEQLTQKRPRLEARPDADTKYPNRRGDAGSAMSLASELAEKISAEERMEALLAASHRDSAGEAAVRVPAQPTLGSGPCKVTNLRRSPALLALPAPPSPTLSRRRHEEDSAEAAALVAKVARAEAEARQSRIRQLQQELARQRQALSKRQKESRTHAGEDASKGRAGQKREGREPHEAPAREAPRASEGEAGRREWDWHANARMQCGGCVKPSVNSYFCIIGLHCAAAEATCTGRQRDAVSCVAHGGSAACAGFPGCATLAVPWQARRCFSVEVQISQERLHEFLQAEVVFFAGREPKSITLRQILDAKTPEQAATLAYRELPIRYAQRILQIEALPGWKASQELVEVHRLYSENFKDIRLVELDVKELEPFTSVIETIKGRMKEVIPMLATAMRNLQQTEGYSEAAIVQWLDTFFLSRIGTEMLTSQYMASAKPDKAAKRRRRVGVVDYACDPVSICEQAARHARKLCKQHFDESADVEIIVESSIASTFEIESRIRFPYVPNYLFYIMVELLKNSARATVEAQQESPGQRRSIVITVGADPSEVAIRVLDSAGGIPFHAADKVWSYMYSTASKAARNFDEQGTPLAGYGVGLPLSRLYARYLGGALHLQSLPGVGTCAYLYLKRLETEAREELPTHDSVSSISII</sequence>
<dbReference type="PANTHER" id="PTHR11947">
    <property type="entry name" value="PYRUVATE DEHYDROGENASE KINASE"/>
    <property type="match status" value="1"/>
</dbReference>
<proteinExistence type="inferred from homology"/>
<dbReference type="Gene3D" id="1.20.140.20">
    <property type="entry name" value="Alpha-ketoacid/pyruvate dehydrogenase kinase, N-terminal domain"/>
    <property type="match status" value="1"/>
</dbReference>
<evidence type="ECO:0000313" key="11">
    <source>
        <dbReference type="EMBL" id="CAJ1397595.1"/>
    </source>
</evidence>
<gene>
    <name evidence="11" type="ORF">EVOR1521_LOCUS21573</name>
</gene>
<keyword evidence="2 8" id="KW-0808">Transferase</keyword>
<keyword evidence="12" id="KW-1185">Reference proteome</keyword>
<dbReference type="InterPro" id="IPR036890">
    <property type="entry name" value="HATPase_C_sf"/>
</dbReference>
<protein>
    <recommendedName>
        <fullName evidence="8">Protein-serine/threonine kinase</fullName>
        <ecNumber evidence="8">2.7.11.-</ecNumber>
    </recommendedName>
</protein>
<dbReference type="Proteomes" id="UP001178507">
    <property type="component" value="Unassembled WGS sequence"/>
</dbReference>
<dbReference type="Pfam" id="PF10436">
    <property type="entry name" value="BCDHK_Adom3"/>
    <property type="match status" value="1"/>
</dbReference>
<evidence type="ECO:0000256" key="7">
    <source>
        <dbReference type="ARBA" id="ARBA00048201"/>
    </source>
</evidence>
<feature type="region of interest" description="Disordered" evidence="9">
    <location>
        <begin position="569"/>
        <end position="637"/>
    </location>
</feature>
<dbReference type="InterPro" id="IPR018955">
    <property type="entry name" value="BCDHK/PDK_N"/>
</dbReference>
<dbReference type="InterPro" id="IPR003594">
    <property type="entry name" value="HATPase_dom"/>
</dbReference>
<dbReference type="PROSITE" id="PS50109">
    <property type="entry name" value="HIS_KIN"/>
    <property type="match status" value="1"/>
</dbReference>
<feature type="compositionally biased region" description="Basic and acidic residues" evidence="9">
    <location>
        <begin position="753"/>
        <end position="796"/>
    </location>
</feature>
<dbReference type="InterPro" id="IPR039028">
    <property type="entry name" value="BCKD/PDK"/>
</dbReference>
<dbReference type="PROSITE" id="PS00104">
    <property type="entry name" value="EPSP_SYNTHASE_1"/>
    <property type="match status" value="1"/>
</dbReference>
<dbReference type="InterPro" id="IPR036784">
    <property type="entry name" value="AK/P_DHK_N_sf"/>
</dbReference>
<dbReference type="SUPFAM" id="SSF69012">
    <property type="entry name" value="alpha-ketoacid dehydrogenase kinase, N-terminal domain"/>
    <property type="match status" value="1"/>
</dbReference>
<dbReference type="SMART" id="SM00387">
    <property type="entry name" value="HATPase_c"/>
    <property type="match status" value="1"/>
</dbReference>
<dbReference type="Gene3D" id="3.30.565.10">
    <property type="entry name" value="Histidine kinase-like ATPase, C-terminal domain"/>
    <property type="match status" value="1"/>
</dbReference>
<evidence type="ECO:0000259" key="10">
    <source>
        <dbReference type="PROSITE" id="PS50109"/>
    </source>
</evidence>
<keyword evidence="5 8" id="KW-0067">ATP-binding</keyword>
<dbReference type="InterPro" id="IPR036968">
    <property type="entry name" value="Enolpyruvate_Tfrase_sf"/>
</dbReference>
<dbReference type="InterPro" id="IPR013792">
    <property type="entry name" value="RNA3'P_cycl/enolpyr_Trfase_a/b"/>
</dbReference>
<comment type="similarity">
    <text evidence="1 8">Belongs to the PDK/BCKDK protein kinase family.</text>
</comment>
<dbReference type="InterPro" id="IPR023193">
    <property type="entry name" value="EPSP_synthase_CS"/>
</dbReference>
<dbReference type="Pfam" id="PF00275">
    <property type="entry name" value="EPSP_synthase"/>
    <property type="match status" value="2"/>
</dbReference>
<feature type="region of interest" description="Disordered" evidence="9">
    <location>
        <begin position="743"/>
        <end position="796"/>
    </location>
</feature>
<comment type="subcellular location">
    <subcellularLocation>
        <location evidence="8">Mitochondrion matrix</location>
    </subcellularLocation>
</comment>
<keyword evidence="3 8" id="KW-0547">Nucleotide-binding</keyword>
<organism evidence="11 12">
    <name type="scientific">Effrenium voratum</name>
    <dbReference type="NCBI Taxonomy" id="2562239"/>
    <lineage>
        <taxon>Eukaryota</taxon>
        <taxon>Sar</taxon>
        <taxon>Alveolata</taxon>
        <taxon>Dinophyceae</taxon>
        <taxon>Suessiales</taxon>
        <taxon>Symbiodiniaceae</taxon>
        <taxon>Effrenium</taxon>
    </lineage>
</organism>
<dbReference type="EC" id="2.7.11.-" evidence="8"/>
<evidence type="ECO:0000256" key="4">
    <source>
        <dbReference type="ARBA" id="ARBA00022777"/>
    </source>
</evidence>
<dbReference type="GO" id="GO:0005524">
    <property type="term" value="F:ATP binding"/>
    <property type="evidence" value="ECO:0007669"/>
    <property type="project" value="UniProtKB-UniRule"/>
</dbReference>
<evidence type="ECO:0000256" key="2">
    <source>
        <dbReference type="ARBA" id="ARBA00022679"/>
    </source>
</evidence>
<dbReference type="SUPFAM" id="SSF55205">
    <property type="entry name" value="EPT/RTPC-like"/>
    <property type="match status" value="1"/>
</dbReference>
<accession>A0AA36N3S7</accession>
<evidence type="ECO:0000256" key="9">
    <source>
        <dbReference type="SAM" id="MobiDB-lite"/>
    </source>
</evidence>
<comment type="caution">
    <text evidence="11">The sequence shown here is derived from an EMBL/GenBank/DDBJ whole genome shotgun (WGS) entry which is preliminary data.</text>
</comment>
<evidence type="ECO:0000256" key="6">
    <source>
        <dbReference type="ARBA" id="ARBA00023128"/>
    </source>
</evidence>
<dbReference type="PANTHER" id="PTHR11947:SF3">
    <property type="entry name" value="[PYRUVATE DEHYDROGENASE (ACETYL-TRANSFERRING)] KINASE, MITOCHONDRIAL"/>
    <property type="match status" value="1"/>
</dbReference>
<evidence type="ECO:0000256" key="8">
    <source>
        <dbReference type="RuleBase" id="RU366032"/>
    </source>
</evidence>
<dbReference type="InterPro" id="IPR005467">
    <property type="entry name" value="His_kinase_dom"/>
</dbReference>
<comment type="catalytic activity">
    <reaction evidence="7">
        <text>L-seryl-[pyruvate dehydrogenase E1 alpha subunit] + ATP = O-phospho-L-seryl-[pyruvate dehydrogenase E1 alpha subunit] + ADP + H(+)</text>
        <dbReference type="Rhea" id="RHEA:23052"/>
        <dbReference type="Rhea" id="RHEA-COMP:13689"/>
        <dbReference type="Rhea" id="RHEA-COMP:13690"/>
        <dbReference type="ChEBI" id="CHEBI:15378"/>
        <dbReference type="ChEBI" id="CHEBI:29999"/>
        <dbReference type="ChEBI" id="CHEBI:30616"/>
        <dbReference type="ChEBI" id="CHEBI:83421"/>
        <dbReference type="ChEBI" id="CHEBI:456216"/>
        <dbReference type="EC" id="2.7.11.2"/>
    </reaction>
</comment>
<feature type="compositionally biased region" description="Basic and acidic residues" evidence="9">
    <location>
        <begin position="614"/>
        <end position="632"/>
    </location>
</feature>
<reference evidence="11" key="1">
    <citation type="submission" date="2023-08" db="EMBL/GenBank/DDBJ databases">
        <authorList>
            <person name="Chen Y."/>
            <person name="Shah S."/>
            <person name="Dougan E. K."/>
            <person name="Thang M."/>
            <person name="Chan C."/>
        </authorList>
    </citation>
    <scope>NUCLEOTIDE SEQUENCE</scope>
</reference>
<keyword evidence="4 8" id="KW-0418">Kinase</keyword>
<keyword evidence="6 8" id="KW-0496">Mitochondrion</keyword>
<dbReference type="GO" id="GO:0004740">
    <property type="term" value="F:pyruvate dehydrogenase (acetyl-transferring) kinase activity"/>
    <property type="evidence" value="ECO:0007669"/>
    <property type="project" value="UniProtKB-EC"/>
</dbReference>
<evidence type="ECO:0000256" key="3">
    <source>
        <dbReference type="ARBA" id="ARBA00022741"/>
    </source>
</evidence>
<feature type="compositionally biased region" description="Low complexity" evidence="9">
    <location>
        <begin position="587"/>
        <end position="596"/>
    </location>
</feature>
<evidence type="ECO:0000313" key="12">
    <source>
        <dbReference type="Proteomes" id="UP001178507"/>
    </source>
</evidence>
<feature type="region of interest" description="Disordered" evidence="9">
    <location>
        <begin position="695"/>
        <end position="714"/>
    </location>
</feature>
<dbReference type="GO" id="GO:0016765">
    <property type="term" value="F:transferase activity, transferring alkyl or aryl (other than methyl) groups"/>
    <property type="evidence" value="ECO:0007669"/>
    <property type="project" value="InterPro"/>
</dbReference>
<dbReference type="AlphaFoldDB" id="A0AA36N3S7"/>
<evidence type="ECO:0000256" key="1">
    <source>
        <dbReference type="ARBA" id="ARBA00006155"/>
    </source>
</evidence>
<dbReference type="Pfam" id="PF02518">
    <property type="entry name" value="HATPase_c"/>
    <property type="match status" value="1"/>
</dbReference>
<dbReference type="InterPro" id="IPR001986">
    <property type="entry name" value="Enolpyruvate_Tfrase_dom"/>
</dbReference>